<dbReference type="PROSITE" id="PS00383">
    <property type="entry name" value="TYR_PHOSPHATASE_1"/>
    <property type="match status" value="1"/>
</dbReference>
<evidence type="ECO:0000313" key="3">
    <source>
        <dbReference type="EMBL" id="VDO34358.1"/>
    </source>
</evidence>
<evidence type="ECO:0000313" key="5">
    <source>
        <dbReference type="WBParaSite" id="HPLM_0000827901-mRNA-1"/>
    </source>
</evidence>
<dbReference type="OMA" id="WHTSEAH"/>
<evidence type="ECO:0000259" key="1">
    <source>
        <dbReference type="PROSITE" id="PS50055"/>
    </source>
</evidence>
<feature type="domain" description="Tyrosine specific protein phosphatases" evidence="2">
    <location>
        <begin position="139"/>
        <end position="204"/>
    </location>
</feature>
<sequence>VPCIDSSRVLLTLQSGVGCDYIHANRIDYPTLGSKYIITQGPLASTVSSFWQMVWQEDIYCIVMLCKAVEKGKRKSAEYFSPVSDMTISHGQLGVKLKEREWEGPIIVSTLELEYSQESRQIKHYQWRHWSDWTAPTESTLLALLKKVRGHSAVVVHCSAGVGRSGTFMALEMCLQDLANGLPINVNQVCPLLTFDTRGFIGLP</sequence>
<organism evidence="5">
    <name type="scientific">Haemonchus placei</name>
    <name type="common">Barber's pole worm</name>
    <dbReference type="NCBI Taxonomy" id="6290"/>
    <lineage>
        <taxon>Eukaryota</taxon>
        <taxon>Metazoa</taxon>
        <taxon>Ecdysozoa</taxon>
        <taxon>Nematoda</taxon>
        <taxon>Chromadorea</taxon>
        <taxon>Rhabditida</taxon>
        <taxon>Rhabditina</taxon>
        <taxon>Rhabditomorpha</taxon>
        <taxon>Strongyloidea</taxon>
        <taxon>Trichostrongylidae</taxon>
        <taxon>Haemonchus</taxon>
    </lineage>
</organism>
<dbReference type="OrthoDB" id="8609993at2759"/>
<proteinExistence type="predicted"/>
<dbReference type="InterPro" id="IPR029021">
    <property type="entry name" value="Prot-tyrosine_phosphatase-like"/>
</dbReference>
<dbReference type="Pfam" id="PF00102">
    <property type="entry name" value="Y_phosphatase"/>
    <property type="match status" value="1"/>
</dbReference>
<feature type="domain" description="Tyrosine-protein phosphatase" evidence="1">
    <location>
        <begin position="1"/>
        <end position="204"/>
    </location>
</feature>
<reference evidence="3 4" key="2">
    <citation type="submission" date="2018-11" db="EMBL/GenBank/DDBJ databases">
        <authorList>
            <consortium name="Pathogen Informatics"/>
        </authorList>
    </citation>
    <scope>NUCLEOTIDE SEQUENCE [LARGE SCALE GENOMIC DNA]</scope>
    <source>
        <strain evidence="3 4">MHpl1</strain>
    </source>
</reference>
<dbReference type="WBParaSite" id="HPLM_0000827901-mRNA-1">
    <property type="protein sequence ID" value="HPLM_0000827901-mRNA-1"/>
    <property type="gene ID" value="HPLM_0000827901"/>
</dbReference>
<name>A0A158QME3_HAEPC</name>
<dbReference type="SUPFAM" id="SSF52799">
    <property type="entry name" value="(Phosphotyrosine protein) phosphatases II"/>
    <property type="match status" value="1"/>
</dbReference>
<dbReference type="Gene3D" id="3.90.190.10">
    <property type="entry name" value="Protein tyrosine phosphatase superfamily"/>
    <property type="match status" value="1"/>
</dbReference>
<dbReference type="InterPro" id="IPR003595">
    <property type="entry name" value="Tyr_Pase_cat"/>
</dbReference>
<dbReference type="CDD" id="cd00047">
    <property type="entry name" value="PTPc"/>
    <property type="match status" value="1"/>
</dbReference>
<evidence type="ECO:0000259" key="2">
    <source>
        <dbReference type="PROSITE" id="PS50056"/>
    </source>
</evidence>
<keyword evidence="4" id="KW-1185">Reference proteome</keyword>
<dbReference type="InterPro" id="IPR052782">
    <property type="entry name" value="Oocyte-zygote_transition_reg"/>
</dbReference>
<protein>
    <submittedName>
        <fullName evidence="5">PTPRB phosphatase</fullName>
    </submittedName>
</protein>
<dbReference type="Proteomes" id="UP000268014">
    <property type="component" value="Unassembled WGS sequence"/>
</dbReference>
<dbReference type="InterPro" id="IPR000387">
    <property type="entry name" value="Tyr_Pase_dom"/>
</dbReference>
<dbReference type="STRING" id="6290.A0A158QME3"/>
<dbReference type="PROSITE" id="PS50055">
    <property type="entry name" value="TYR_PHOSPHATASE_PTP"/>
    <property type="match status" value="1"/>
</dbReference>
<dbReference type="PRINTS" id="PR00700">
    <property type="entry name" value="PRTYPHPHTASE"/>
</dbReference>
<dbReference type="GO" id="GO:0004725">
    <property type="term" value="F:protein tyrosine phosphatase activity"/>
    <property type="evidence" value="ECO:0007669"/>
    <property type="project" value="InterPro"/>
</dbReference>
<accession>A0A158QME3</accession>
<dbReference type="InterPro" id="IPR000242">
    <property type="entry name" value="PTP_cat"/>
</dbReference>
<dbReference type="PROSITE" id="PS50056">
    <property type="entry name" value="TYR_PHOSPHATASE_2"/>
    <property type="match status" value="1"/>
</dbReference>
<evidence type="ECO:0000313" key="4">
    <source>
        <dbReference type="Proteomes" id="UP000268014"/>
    </source>
</evidence>
<dbReference type="InterPro" id="IPR016130">
    <property type="entry name" value="Tyr_Pase_AS"/>
</dbReference>
<dbReference type="SMART" id="SM00194">
    <property type="entry name" value="PTPc"/>
    <property type="match status" value="1"/>
</dbReference>
<dbReference type="PANTHER" id="PTHR46163">
    <property type="entry name" value="TYROSINE-PROTEIN PHOSPHATASE-RELATED"/>
    <property type="match status" value="1"/>
</dbReference>
<dbReference type="EMBL" id="UZAF01016822">
    <property type="protein sequence ID" value="VDO34358.1"/>
    <property type="molecule type" value="Genomic_DNA"/>
</dbReference>
<dbReference type="SMART" id="SM00404">
    <property type="entry name" value="PTPc_motif"/>
    <property type="match status" value="1"/>
</dbReference>
<dbReference type="AlphaFoldDB" id="A0A158QME3"/>
<reference evidence="5" key="1">
    <citation type="submission" date="2016-04" db="UniProtKB">
        <authorList>
            <consortium name="WormBaseParasite"/>
        </authorList>
    </citation>
    <scope>IDENTIFICATION</scope>
</reference>
<gene>
    <name evidence="3" type="ORF">HPLM_LOCUS8271</name>
</gene>